<sequence>MWIYDYDRKFHLISIFVSSDETETTFAHVFGILKININFTPAYIVADGSDAIRTAAKKIN</sequence>
<accession>A0A177AP31</accession>
<protein>
    <recommendedName>
        <fullName evidence="3">MULE transposase domain-containing protein</fullName>
    </recommendedName>
</protein>
<organism evidence="1 2">
    <name type="scientific">Intoshia linei</name>
    <dbReference type="NCBI Taxonomy" id="1819745"/>
    <lineage>
        <taxon>Eukaryota</taxon>
        <taxon>Metazoa</taxon>
        <taxon>Spiralia</taxon>
        <taxon>Lophotrochozoa</taxon>
        <taxon>Mesozoa</taxon>
        <taxon>Orthonectida</taxon>
        <taxon>Rhopaluridae</taxon>
        <taxon>Intoshia</taxon>
    </lineage>
</organism>
<comment type="caution">
    <text evidence="1">The sequence shown here is derived from an EMBL/GenBank/DDBJ whole genome shotgun (WGS) entry which is preliminary data.</text>
</comment>
<gene>
    <name evidence="1" type="ORF">A3Q56_08499</name>
</gene>
<dbReference type="EMBL" id="LWCA01002563">
    <property type="protein sequence ID" value="OAF63797.1"/>
    <property type="molecule type" value="Genomic_DNA"/>
</dbReference>
<dbReference type="AlphaFoldDB" id="A0A177AP31"/>
<evidence type="ECO:0000313" key="2">
    <source>
        <dbReference type="Proteomes" id="UP000078046"/>
    </source>
</evidence>
<reference evidence="1 2" key="1">
    <citation type="submission" date="2016-04" db="EMBL/GenBank/DDBJ databases">
        <title>The genome of Intoshia linei affirms orthonectids as highly simplified spiralians.</title>
        <authorList>
            <person name="Mikhailov K.V."/>
            <person name="Slusarev G.S."/>
            <person name="Nikitin M.A."/>
            <person name="Logacheva M.D."/>
            <person name="Penin A."/>
            <person name="Aleoshin V."/>
            <person name="Panchin Y.V."/>
        </authorList>
    </citation>
    <scope>NUCLEOTIDE SEQUENCE [LARGE SCALE GENOMIC DNA]</scope>
    <source>
        <strain evidence="1">Intl2013</strain>
        <tissue evidence="1">Whole animal</tissue>
    </source>
</reference>
<evidence type="ECO:0000313" key="1">
    <source>
        <dbReference type="EMBL" id="OAF63797.1"/>
    </source>
</evidence>
<name>A0A177AP31_9BILA</name>
<keyword evidence="2" id="KW-1185">Reference proteome</keyword>
<dbReference type="Proteomes" id="UP000078046">
    <property type="component" value="Unassembled WGS sequence"/>
</dbReference>
<dbReference type="OrthoDB" id="119028at2759"/>
<evidence type="ECO:0008006" key="3">
    <source>
        <dbReference type="Google" id="ProtNLM"/>
    </source>
</evidence>
<proteinExistence type="predicted"/>